<organism evidence="6 7">
    <name type="scientific">Pseudoalteromonas ruthenica</name>
    <dbReference type="NCBI Taxonomy" id="151081"/>
    <lineage>
        <taxon>Bacteria</taxon>
        <taxon>Pseudomonadati</taxon>
        <taxon>Pseudomonadota</taxon>
        <taxon>Gammaproteobacteria</taxon>
        <taxon>Alteromonadales</taxon>
        <taxon>Pseudoalteromonadaceae</taxon>
        <taxon>Pseudoalteromonas</taxon>
    </lineage>
</organism>
<dbReference type="PATRIC" id="fig|151081.8.peg.1964"/>
<dbReference type="GO" id="GO:0046872">
    <property type="term" value="F:metal ion binding"/>
    <property type="evidence" value="ECO:0007669"/>
    <property type="project" value="UniProtKB-KW"/>
</dbReference>
<dbReference type="GeneID" id="58228945"/>
<evidence type="ECO:0000256" key="2">
    <source>
        <dbReference type="PIRSR" id="PIRSR006232-1"/>
    </source>
</evidence>
<evidence type="ECO:0000256" key="3">
    <source>
        <dbReference type="RuleBase" id="RU003457"/>
    </source>
</evidence>
<evidence type="ECO:0000313" key="7">
    <source>
        <dbReference type="Proteomes" id="UP000033664"/>
    </source>
</evidence>
<keyword evidence="7" id="KW-1185">Reference proteome</keyword>
<dbReference type="InterPro" id="IPR003829">
    <property type="entry name" value="Pirin_N_dom"/>
</dbReference>
<comment type="caution">
    <text evidence="6">The sequence shown here is derived from an EMBL/GenBank/DDBJ whole genome shotgun (WGS) entry which is preliminary data.</text>
</comment>
<keyword evidence="2" id="KW-0479">Metal-binding</keyword>
<dbReference type="Gene3D" id="2.60.120.10">
    <property type="entry name" value="Jelly Rolls"/>
    <property type="match status" value="2"/>
</dbReference>
<dbReference type="InterPro" id="IPR012093">
    <property type="entry name" value="Pirin"/>
</dbReference>
<dbReference type="Proteomes" id="UP000033664">
    <property type="component" value="Unassembled WGS sequence"/>
</dbReference>
<feature type="binding site" evidence="2">
    <location>
        <position position="100"/>
    </location>
    <ligand>
        <name>Fe cation</name>
        <dbReference type="ChEBI" id="CHEBI:24875"/>
    </ligand>
</feature>
<protein>
    <submittedName>
        <fullName evidence="6">Pirin</fullName>
    </submittedName>
</protein>
<feature type="binding site" evidence="2">
    <location>
        <position position="54"/>
    </location>
    <ligand>
        <name>Fe cation</name>
        <dbReference type="ChEBI" id="CHEBI:24875"/>
    </ligand>
</feature>
<feature type="domain" description="Pirin C-terminal" evidence="5">
    <location>
        <begin position="173"/>
        <end position="270"/>
    </location>
</feature>
<proteinExistence type="inferred from homology"/>
<dbReference type="PANTHER" id="PTHR13903:SF8">
    <property type="entry name" value="PIRIN"/>
    <property type="match status" value="1"/>
</dbReference>
<reference evidence="6 7" key="1">
    <citation type="journal article" date="2015" name="BMC Genomics">
        <title>Genome mining reveals unlocked bioactive potential of marine Gram-negative bacteria.</title>
        <authorList>
            <person name="Machado H."/>
            <person name="Sonnenschein E.C."/>
            <person name="Melchiorsen J."/>
            <person name="Gram L."/>
        </authorList>
    </citation>
    <scope>NUCLEOTIDE SEQUENCE [LARGE SCALE GENOMIC DNA]</scope>
    <source>
        <strain evidence="6 7">S3137</strain>
    </source>
</reference>
<comment type="similarity">
    <text evidence="1 3">Belongs to the pirin family.</text>
</comment>
<dbReference type="OrthoDB" id="9780903at2"/>
<dbReference type="Pfam" id="PF05726">
    <property type="entry name" value="Pirin_C"/>
    <property type="match status" value="1"/>
</dbReference>
<sequence>MAKILEATQHDIGGLTVKRILPHLEKKMVGPFIFFDHMGPTTFAPGQGVNVRPHPHIGLSTLTYLFTGSLLHRDSLGNHVEVSPGDVNWMTAGRGIVHSERESIEVRASHHDINGLQCWVALPPTLCEIAPSFTHINKAALPQRIVDGVTMRLIAGDAFAMSSPVKTYSPLFYLDIIATAHSRIAHPNPLQEAAIYVIFGAVEVGEIAATAHQFVLLQEGDTELKCQSDCRFILLGGNAFNKAPYLHWNFVAYSRERIEQAKSDWQQRLFADIPGDDNEFIPL</sequence>
<dbReference type="EMBL" id="JXXZ01000008">
    <property type="protein sequence ID" value="KJY99315.1"/>
    <property type="molecule type" value="Genomic_DNA"/>
</dbReference>
<dbReference type="CDD" id="cd02909">
    <property type="entry name" value="cupin_pirin_N"/>
    <property type="match status" value="1"/>
</dbReference>
<gene>
    <name evidence="6" type="ORF">TW72_10620</name>
</gene>
<dbReference type="InterPro" id="IPR008778">
    <property type="entry name" value="Pirin_C_dom"/>
</dbReference>
<dbReference type="InterPro" id="IPR014710">
    <property type="entry name" value="RmlC-like_jellyroll"/>
</dbReference>
<evidence type="ECO:0000259" key="4">
    <source>
        <dbReference type="Pfam" id="PF02678"/>
    </source>
</evidence>
<dbReference type="Pfam" id="PF02678">
    <property type="entry name" value="Pirin"/>
    <property type="match status" value="1"/>
</dbReference>
<feature type="domain" description="Pirin N-terminal" evidence="4">
    <location>
        <begin position="17"/>
        <end position="120"/>
    </location>
</feature>
<evidence type="ECO:0000256" key="1">
    <source>
        <dbReference type="ARBA" id="ARBA00008416"/>
    </source>
</evidence>
<dbReference type="SUPFAM" id="SSF51182">
    <property type="entry name" value="RmlC-like cupins"/>
    <property type="match status" value="1"/>
</dbReference>
<dbReference type="AlphaFoldDB" id="A0A0F4PPL0"/>
<dbReference type="RefSeq" id="WP_045979431.1">
    <property type="nucleotide sequence ID" value="NZ_JXXY01000007.1"/>
</dbReference>
<dbReference type="PIRSF" id="PIRSF006232">
    <property type="entry name" value="Pirin"/>
    <property type="match status" value="1"/>
</dbReference>
<comment type="cofactor">
    <cofactor evidence="2">
        <name>Fe cation</name>
        <dbReference type="ChEBI" id="CHEBI:24875"/>
    </cofactor>
    <text evidence="2">Binds 1 Fe cation per subunit.</text>
</comment>
<feature type="binding site" evidence="2">
    <location>
        <position position="98"/>
    </location>
    <ligand>
        <name>Fe cation</name>
        <dbReference type="ChEBI" id="CHEBI:24875"/>
    </ligand>
</feature>
<dbReference type="InterPro" id="IPR011051">
    <property type="entry name" value="RmlC_Cupin_sf"/>
</dbReference>
<keyword evidence="2" id="KW-0408">Iron</keyword>
<evidence type="ECO:0000259" key="5">
    <source>
        <dbReference type="Pfam" id="PF05726"/>
    </source>
</evidence>
<accession>A0A0F4PPL0</accession>
<dbReference type="CDD" id="cd02247">
    <property type="entry name" value="cupin_pirin_C"/>
    <property type="match status" value="1"/>
</dbReference>
<feature type="binding site" evidence="2">
    <location>
        <position position="56"/>
    </location>
    <ligand>
        <name>Fe cation</name>
        <dbReference type="ChEBI" id="CHEBI:24875"/>
    </ligand>
</feature>
<evidence type="ECO:0000313" key="6">
    <source>
        <dbReference type="EMBL" id="KJY99315.1"/>
    </source>
</evidence>
<name>A0A0F4PPL0_9GAMM</name>
<dbReference type="PANTHER" id="PTHR13903">
    <property type="entry name" value="PIRIN-RELATED"/>
    <property type="match status" value="1"/>
</dbReference>
<dbReference type="eggNOG" id="COG1741">
    <property type="taxonomic scope" value="Bacteria"/>
</dbReference>